<dbReference type="Pfam" id="PF02397">
    <property type="entry name" value="Bac_transf"/>
    <property type="match status" value="1"/>
</dbReference>
<dbReference type="PANTHER" id="PTHR30576">
    <property type="entry name" value="COLANIC BIOSYNTHESIS UDP-GLUCOSE LIPID CARRIER TRANSFERASE"/>
    <property type="match status" value="1"/>
</dbReference>
<feature type="transmembrane region" description="Helical" evidence="7">
    <location>
        <begin position="304"/>
        <end position="325"/>
    </location>
</feature>
<feature type="transmembrane region" description="Helical" evidence="7">
    <location>
        <begin position="60"/>
        <end position="78"/>
    </location>
</feature>
<feature type="transmembrane region" description="Helical" evidence="7">
    <location>
        <begin position="30"/>
        <end position="48"/>
    </location>
</feature>
<keyword evidence="3 9" id="KW-0808">Transferase</keyword>
<dbReference type="EMBL" id="JXST01000012">
    <property type="protein sequence ID" value="KIU17004.1"/>
    <property type="molecule type" value="Genomic_DNA"/>
</dbReference>
<keyword evidence="5 7" id="KW-1133">Transmembrane helix</keyword>
<evidence type="ECO:0000259" key="8">
    <source>
        <dbReference type="Pfam" id="PF02397"/>
    </source>
</evidence>
<keyword evidence="10" id="KW-1185">Reference proteome</keyword>
<feature type="transmembrane region" description="Helical" evidence="7">
    <location>
        <begin position="125"/>
        <end position="144"/>
    </location>
</feature>
<comment type="similarity">
    <text evidence="2">Belongs to the bacterial sugar transferase family.</text>
</comment>
<dbReference type="OrthoDB" id="9808602at2"/>
<evidence type="ECO:0000313" key="9">
    <source>
        <dbReference type="EMBL" id="KIU17004.1"/>
    </source>
</evidence>
<gene>
    <name evidence="9" type="ORF">TL10_10735</name>
</gene>
<dbReference type="STRING" id="280871.TL10_10735"/>
<evidence type="ECO:0000256" key="2">
    <source>
        <dbReference type="ARBA" id="ARBA00006464"/>
    </source>
</evidence>
<feature type="domain" description="Bacterial sugar transferase" evidence="8">
    <location>
        <begin position="299"/>
        <end position="487"/>
    </location>
</feature>
<comment type="subcellular location">
    <subcellularLocation>
        <location evidence="1">Membrane</location>
        <topology evidence="1">Multi-pass membrane protein</topology>
    </subcellularLocation>
</comment>
<dbReference type="GO" id="GO:0016020">
    <property type="term" value="C:membrane"/>
    <property type="evidence" value="ECO:0007669"/>
    <property type="project" value="UniProtKB-SubCell"/>
</dbReference>
<keyword evidence="6 7" id="KW-0472">Membrane</keyword>
<dbReference type="PANTHER" id="PTHR30576:SF10">
    <property type="entry name" value="SLL5057 PROTEIN"/>
    <property type="match status" value="1"/>
</dbReference>
<dbReference type="NCBIfam" id="TIGR03025">
    <property type="entry name" value="EPS_sugtrans"/>
    <property type="match status" value="1"/>
</dbReference>
<evidence type="ECO:0000256" key="4">
    <source>
        <dbReference type="ARBA" id="ARBA00022692"/>
    </source>
</evidence>
<evidence type="ECO:0000313" key="10">
    <source>
        <dbReference type="Proteomes" id="UP000032221"/>
    </source>
</evidence>
<dbReference type="InterPro" id="IPR003362">
    <property type="entry name" value="Bact_transf"/>
</dbReference>
<accession>A0A0D1JWP8</accession>
<evidence type="ECO:0000256" key="1">
    <source>
        <dbReference type="ARBA" id="ARBA00004141"/>
    </source>
</evidence>
<name>A0A0D1JWP8_9MYCO</name>
<protein>
    <submittedName>
        <fullName evidence="9">Polyprenyl glycosylphosphotransferase</fullName>
    </submittedName>
</protein>
<sequence>MELPMTLSTFGLTRISNSRTVWQPHYARRVLITDAVTIVLAMLFAQWARFGGAGYGPSASMLYTAYSLVLACLWLGVLTLHHARSASILGCGIEEYRRVVAASFWTFGVIAIVALLARLEIARGYLAIAFPLGTIGLLIGRKVWRRRVRARRQAGDCLTSVLAIGDRDAIAVLATELMNDPGDGYVVVGAGIPGDPDARGDVIRIGDRVIPIFGDENDALGALGDRCAADTVALTDAEHFGVAGIQRLTWRLEASDVDLVVSPGLLDVAGARLAMRPVAGMPLLHVEKPQYQGAKSFLKKAFDFGFALAALIGTAPLLLLAAIAIKMTSRGPVFYRSERIGLDGEPFTMIKFRSMVVDAEERLGDLLPSNEMAGGVMFKMREDPRVTLVGKILRRYSIDELPQFINVLKQDMSVVGPRPPLRREVESYNGDIRRKLLVKPGVTGLWQISGRSNLTWDKAVRLDLSYVDNWSMVTDVGIILKTISVVARGEGAY</sequence>
<dbReference type="InterPro" id="IPR017475">
    <property type="entry name" value="EPS_sugar_tfrase"/>
</dbReference>
<comment type="caution">
    <text evidence="9">The sequence shown here is derived from an EMBL/GenBank/DDBJ whole genome shotgun (WGS) entry which is preliminary data.</text>
</comment>
<feature type="transmembrane region" description="Helical" evidence="7">
    <location>
        <begin position="99"/>
        <end position="119"/>
    </location>
</feature>
<evidence type="ECO:0000256" key="7">
    <source>
        <dbReference type="SAM" id="Phobius"/>
    </source>
</evidence>
<dbReference type="PATRIC" id="fig|280871.6.peg.2226"/>
<evidence type="ECO:0000256" key="5">
    <source>
        <dbReference type="ARBA" id="ARBA00022989"/>
    </source>
</evidence>
<organism evidence="9 10">
    <name type="scientific">Mycolicibacterium llatzerense</name>
    <dbReference type="NCBI Taxonomy" id="280871"/>
    <lineage>
        <taxon>Bacteria</taxon>
        <taxon>Bacillati</taxon>
        <taxon>Actinomycetota</taxon>
        <taxon>Actinomycetes</taxon>
        <taxon>Mycobacteriales</taxon>
        <taxon>Mycobacteriaceae</taxon>
        <taxon>Mycolicibacterium</taxon>
    </lineage>
</organism>
<evidence type="ECO:0000256" key="6">
    <source>
        <dbReference type="ARBA" id="ARBA00023136"/>
    </source>
</evidence>
<evidence type="ECO:0000256" key="3">
    <source>
        <dbReference type="ARBA" id="ARBA00022679"/>
    </source>
</evidence>
<dbReference type="AlphaFoldDB" id="A0A0D1JWP8"/>
<dbReference type="GO" id="GO:0016780">
    <property type="term" value="F:phosphotransferase activity, for other substituted phosphate groups"/>
    <property type="evidence" value="ECO:0007669"/>
    <property type="project" value="TreeGrafter"/>
</dbReference>
<proteinExistence type="inferred from homology"/>
<dbReference type="Proteomes" id="UP000032221">
    <property type="component" value="Unassembled WGS sequence"/>
</dbReference>
<keyword evidence="4 7" id="KW-0812">Transmembrane</keyword>
<reference evidence="9 10" key="1">
    <citation type="submission" date="2015-01" db="EMBL/GenBank/DDBJ databases">
        <title>Genome sequence of Mycobacterium llatzerense and Mycobacterium immunogenum recovered from brain abscess.</title>
        <authorList>
            <person name="Greninger A.L."/>
            <person name="Langelier C."/>
            <person name="Cunningham G."/>
            <person name="Chiu C.Y."/>
            <person name="Miller S."/>
        </authorList>
    </citation>
    <scope>NUCLEOTIDE SEQUENCE [LARGE SCALE GENOMIC DNA]</scope>
    <source>
        <strain evidence="9 10">CLUC14</strain>
    </source>
</reference>